<feature type="compositionally biased region" description="Polar residues" evidence="2">
    <location>
        <begin position="233"/>
        <end position="244"/>
    </location>
</feature>
<feature type="region of interest" description="Disordered" evidence="2">
    <location>
        <begin position="348"/>
        <end position="368"/>
    </location>
</feature>
<dbReference type="InterPro" id="IPR016187">
    <property type="entry name" value="CTDL_fold"/>
</dbReference>
<sequence>MENAAATITASSTHLHCSTEKALLNSEGESSGTPFAAAWCAHSVNPSGQWLQVDLNSLKSVAGVITQGRGEHPQWVTSYKLAFSNDGVTWETYTEDGREKVFAGNTDSNTEVEHLLDPPVTARFVRFYPRTVYGHPSMRMEVLLCAPDCTSDYVNFNGHCYKSFLESEQKTREEARLVCAADGGVLAMPKNSAINNFLASLQPVTGGRWLGLTDPDGDGQWVFDDGQILTSSDYSNWQPNDESNATTTTETATTTTPAVTTTTPAVTTTTPAVTTTTPAVTTTATVVTTTTSAVTTTTPAVTTTTSAVTTTPPVTTTAPVVTTTMSVSTTTITTSGAANIETTAMSGEASLTTSRPGEGGSAAANKGEARGGAVAGGVVGAIMAVAGAGLAVESCSVQPSGMENAAATITASSTHPGCSTEKALLNSEEEPSGYPYAAAWCANSVNPYGQWLQVDLNSLTSVAGVITQGRGGYRYSQWVTSYKLALSSDGVVWETYSEQGQEKVFAGNTDSNTEVEHFLDPPVTARFVRFYPQTVYGHPSMRMEVLLCAPVTTTTTETATTTTPAVTTTPVVTTTTPAVTTTTPAVTTTTLALATTTAVATTSPAVTTTPPGATTTPVITTTMSVSTTTITTSGDANIVTTAMSGEASLTTSRPGEGGSAAANKGEARGGAVAGGVVGAIMAVSGAGLAVGGFLMYKKKKNNAAVEPAP</sequence>
<gene>
    <name evidence="7" type="primary">LOC109471684</name>
</gene>
<dbReference type="AlphaFoldDB" id="A0A6P4Z6A4"/>
<evidence type="ECO:0000256" key="3">
    <source>
        <dbReference type="SAM" id="Phobius"/>
    </source>
</evidence>
<organism evidence="6 7">
    <name type="scientific">Branchiostoma belcheri</name>
    <name type="common">Amphioxus</name>
    <dbReference type="NCBI Taxonomy" id="7741"/>
    <lineage>
        <taxon>Eukaryota</taxon>
        <taxon>Metazoa</taxon>
        <taxon>Chordata</taxon>
        <taxon>Cephalochordata</taxon>
        <taxon>Leptocardii</taxon>
        <taxon>Amphioxiformes</taxon>
        <taxon>Branchiostomatidae</taxon>
        <taxon>Branchiostoma</taxon>
    </lineage>
</organism>
<dbReference type="GeneID" id="109471684"/>
<feature type="transmembrane region" description="Helical" evidence="3">
    <location>
        <begin position="672"/>
        <end position="696"/>
    </location>
</feature>
<dbReference type="InterPro" id="IPR000421">
    <property type="entry name" value="FA58C"/>
</dbReference>
<dbReference type="PANTHER" id="PTHR24543">
    <property type="entry name" value="MULTICOPPER OXIDASE-RELATED"/>
    <property type="match status" value="1"/>
</dbReference>
<dbReference type="PROSITE" id="PS50041">
    <property type="entry name" value="C_TYPE_LECTIN_2"/>
    <property type="match status" value="1"/>
</dbReference>
<proteinExistence type="inferred from homology"/>
<keyword evidence="6" id="KW-1185">Reference proteome</keyword>
<dbReference type="Pfam" id="PF00754">
    <property type="entry name" value="F5_F8_type_C"/>
    <property type="match status" value="2"/>
</dbReference>
<dbReference type="Proteomes" id="UP000515135">
    <property type="component" value="Unplaced"/>
</dbReference>
<feature type="domain" description="F5/8 type C" evidence="4">
    <location>
        <begin position="395"/>
        <end position="548"/>
    </location>
</feature>
<dbReference type="RefSeq" id="XP_019626582.1">
    <property type="nucleotide sequence ID" value="XM_019771023.1"/>
</dbReference>
<keyword evidence="3" id="KW-1133">Transmembrane helix</keyword>
<feature type="domain" description="C-type lectin" evidence="5">
    <location>
        <begin position="156"/>
        <end position="244"/>
    </location>
</feature>
<dbReference type="SMART" id="SM00231">
    <property type="entry name" value="FA58C"/>
    <property type="match status" value="2"/>
</dbReference>
<evidence type="ECO:0000256" key="2">
    <source>
        <dbReference type="SAM" id="MobiDB-lite"/>
    </source>
</evidence>
<dbReference type="Gene3D" id="2.60.120.260">
    <property type="entry name" value="Galactose-binding domain-like"/>
    <property type="match status" value="2"/>
</dbReference>
<reference evidence="7" key="1">
    <citation type="submission" date="2025-08" db="UniProtKB">
        <authorList>
            <consortium name="RefSeq"/>
        </authorList>
    </citation>
    <scope>IDENTIFICATION</scope>
    <source>
        <tissue evidence="7">Gonad</tissue>
    </source>
</reference>
<dbReference type="CDD" id="cd00057">
    <property type="entry name" value="FA58C"/>
    <property type="match status" value="2"/>
</dbReference>
<dbReference type="InterPro" id="IPR008979">
    <property type="entry name" value="Galactose-bd-like_sf"/>
</dbReference>
<accession>A0A6P4Z6A4</accession>
<dbReference type="SMART" id="SM00034">
    <property type="entry name" value="CLECT"/>
    <property type="match status" value="1"/>
</dbReference>
<evidence type="ECO:0000256" key="1">
    <source>
        <dbReference type="ARBA" id="ARBA00010241"/>
    </source>
</evidence>
<dbReference type="PROSITE" id="PS50022">
    <property type="entry name" value="FA58C_3"/>
    <property type="match status" value="2"/>
</dbReference>
<dbReference type="FunFam" id="2.60.120.260:FF:000016">
    <property type="entry name" value="Contactin-associated protein-like 4 isoform 1"/>
    <property type="match status" value="1"/>
</dbReference>
<feature type="domain" description="F5/8 type C" evidence="4">
    <location>
        <begin position="1"/>
        <end position="145"/>
    </location>
</feature>
<dbReference type="PROSITE" id="PS01285">
    <property type="entry name" value="FA58C_1"/>
    <property type="match status" value="2"/>
</dbReference>
<keyword evidence="3" id="KW-0812">Transmembrane</keyword>
<feature type="compositionally biased region" description="Low complexity" evidence="2">
    <location>
        <begin position="245"/>
        <end position="263"/>
    </location>
</feature>
<evidence type="ECO:0000313" key="6">
    <source>
        <dbReference type="Proteomes" id="UP000515135"/>
    </source>
</evidence>
<evidence type="ECO:0000313" key="7">
    <source>
        <dbReference type="RefSeq" id="XP_019626582.1"/>
    </source>
</evidence>
<dbReference type="Gene3D" id="3.10.100.10">
    <property type="entry name" value="Mannose-Binding Protein A, subunit A"/>
    <property type="match status" value="1"/>
</dbReference>
<dbReference type="KEGG" id="bbel:109471684"/>
<dbReference type="Pfam" id="PF00059">
    <property type="entry name" value="Lectin_C"/>
    <property type="match status" value="1"/>
</dbReference>
<keyword evidence="3" id="KW-0472">Membrane</keyword>
<protein>
    <submittedName>
        <fullName evidence="7">Mucin-5AC-like</fullName>
    </submittedName>
</protein>
<name>A0A6P4Z6A4_BRABE</name>
<evidence type="ECO:0000259" key="5">
    <source>
        <dbReference type="PROSITE" id="PS50041"/>
    </source>
</evidence>
<evidence type="ECO:0000259" key="4">
    <source>
        <dbReference type="PROSITE" id="PS50022"/>
    </source>
</evidence>
<comment type="similarity">
    <text evidence="1">Belongs to the neurexin family.</text>
</comment>
<dbReference type="InterPro" id="IPR016186">
    <property type="entry name" value="C-type_lectin-like/link_sf"/>
</dbReference>
<dbReference type="OrthoDB" id="26719at2759"/>
<dbReference type="PANTHER" id="PTHR24543:SF336">
    <property type="entry name" value="F5_8 TYPE C DOMAIN-CONTAINING PROTEIN"/>
    <property type="match status" value="1"/>
</dbReference>
<dbReference type="CDD" id="cd00037">
    <property type="entry name" value="CLECT"/>
    <property type="match status" value="1"/>
</dbReference>
<dbReference type="SUPFAM" id="SSF56436">
    <property type="entry name" value="C-type lectin-like"/>
    <property type="match status" value="1"/>
</dbReference>
<dbReference type="SUPFAM" id="SSF49785">
    <property type="entry name" value="Galactose-binding domain-like"/>
    <property type="match status" value="2"/>
</dbReference>
<dbReference type="InterPro" id="IPR001304">
    <property type="entry name" value="C-type_lectin-like"/>
</dbReference>
<feature type="region of interest" description="Disordered" evidence="2">
    <location>
        <begin position="233"/>
        <end position="263"/>
    </location>
</feature>